<protein>
    <recommendedName>
        <fullName evidence="3">Encoded protein</fullName>
    </recommendedName>
</protein>
<proteinExistence type="predicted"/>
<keyword evidence="2" id="KW-1185">Reference proteome</keyword>
<dbReference type="EMBL" id="MU070071">
    <property type="protein sequence ID" value="KAF5830171.1"/>
    <property type="molecule type" value="Genomic_DNA"/>
</dbReference>
<gene>
    <name evidence="1" type="ORF">DUNSADRAFT_14926</name>
</gene>
<evidence type="ECO:0000313" key="1">
    <source>
        <dbReference type="EMBL" id="KAF5830171.1"/>
    </source>
</evidence>
<dbReference type="Proteomes" id="UP000815325">
    <property type="component" value="Unassembled WGS sequence"/>
</dbReference>
<organism evidence="1 2">
    <name type="scientific">Dunaliella salina</name>
    <name type="common">Green alga</name>
    <name type="synonym">Protococcus salinus</name>
    <dbReference type="NCBI Taxonomy" id="3046"/>
    <lineage>
        <taxon>Eukaryota</taxon>
        <taxon>Viridiplantae</taxon>
        <taxon>Chlorophyta</taxon>
        <taxon>core chlorophytes</taxon>
        <taxon>Chlorophyceae</taxon>
        <taxon>CS clade</taxon>
        <taxon>Chlamydomonadales</taxon>
        <taxon>Dunaliellaceae</taxon>
        <taxon>Dunaliella</taxon>
    </lineage>
</organism>
<name>A0ABQ7G6D6_DUNSA</name>
<evidence type="ECO:0000313" key="2">
    <source>
        <dbReference type="Proteomes" id="UP000815325"/>
    </source>
</evidence>
<sequence>MDIYLAATSQCRDEKLNANQQSICIIGLRMQGNYSSSNRISDSSRWVPPLHGHDMLHKANSKSLNTKASRVPLVGVNGSK</sequence>
<comment type="caution">
    <text evidence="1">The sequence shown here is derived from an EMBL/GenBank/DDBJ whole genome shotgun (WGS) entry which is preliminary data.</text>
</comment>
<evidence type="ECO:0008006" key="3">
    <source>
        <dbReference type="Google" id="ProtNLM"/>
    </source>
</evidence>
<accession>A0ABQ7G6D6</accession>
<reference evidence="1" key="1">
    <citation type="submission" date="2017-08" db="EMBL/GenBank/DDBJ databases">
        <authorList>
            <person name="Polle J.E."/>
            <person name="Barry K."/>
            <person name="Cushman J."/>
            <person name="Schmutz J."/>
            <person name="Tran D."/>
            <person name="Hathwaick L.T."/>
            <person name="Yim W.C."/>
            <person name="Jenkins J."/>
            <person name="Mckie-Krisberg Z.M."/>
            <person name="Prochnik S."/>
            <person name="Lindquist E."/>
            <person name="Dockter R.B."/>
            <person name="Adam C."/>
            <person name="Molina H."/>
            <person name="Bunkerborg J."/>
            <person name="Jin E."/>
            <person name="Buchheim M."/>
            <person name="Magnuson J."/>
        </authorList>
    </citation>
    <scope>NUCLEOTIDE SEQUENCE</scope>
    <source>
        <strain evidence="1">CCAP 19/18</strain>
    </source>
</reference>